<gene>
    <name evidence="2" type="primary">clsC</name>
    <name evidence="2" type="ORF">HC248_00454</name>
</gene>
<dbReference type="Gene3D" id="3.30.870.10">
    <property type="entry name" value="Endonuclease Chain A"/>
    <property type="match status" value="2"/>
</dbReference>
<dbReference type="PANTHER" id="PTHR21248:SF12">
    <property type="entry name" value="CARDIOLIPIN SYNTHASE C"/>
    <property type="match status" value="1"/>
</dbReference>
<dbReference type="InterPro" id="IPR001736">
    <property type="entry name" value="PLipase_D/transphosphatidylase"/>
</dbReference>
<organism evidence="2 3">
    <name type="scientific">Polaromonas vacuolata</name>
    <dbReference type="NCBI Taxonomy" id="37448"/>
    <lineage>
        <taxon>Bacteria</taxon>
        <taxon>Pseudomonadati</taxon>
        <taxon>Pseudomonadota</taxon>
        <taxon>Betaproteobacteria</taxon>
        <taxon>Burkholderiales</taxon>
        <taxon>Comamonadaceae</taxon>
        <taxon>Polaromonas</taxon>
    </lineage>
</organism>
<evidence type="ECO:0000259" key="1">
    <source>
        <dbReference type="PROSITE" id="PS50035"/>
    </source>
</evidence>
<dbReference type="GO" id="GO:0032049">
    <property type="term" value="P:cardiolipin biosynthetic process"/>
    <property type="evidence" value="ECO:0007669"/>
    <property type="project" value="UniProtKB-ARBA"/>
</dbReference>
<dbReference type="CDD" id="cd09113">
    <property type="entry name" value="PLDc_ymdC_like_2"/>
    <property type="match status" value="1"/>
</dbReference>
<dbReference type="AlphaFoldDB" id="A0A6H2H5P2"/>
<feature type="domain" description="PLD phosphodiesterase" evidence="1">
    <location>
        <begin position="187"/>
        <end position="214"/>
    </location>
</feature>
<keyword evidence="2" id="KW-0808">Transferase</keyword>
<dbReference type="EC" id="2.7.8.-" evidence="2"/>
<dbReference type="PANTHER" id="PTHR21248">
    <property type="entry name" value="CARDIOLIPIN SYNTHASE"/>
    <property type="match status" value="1"/>
</dbReference>
<dbReference type="EMBL" id="CP051461">
    <property type="protein sequence ID" value="QJC55191.1"/>
    <property type="molecule type" value="Genomic_DNA"/>
</dbReference>
<dbReference type="Pfam" id="PF13091">
    <property type="entry name" value="PLDc_2"/>
    <property type="match status" value="2"/>
</dbReference>
<evidence type="ECO:0000313" key="3">
    <source>
        <dbReference type="Proteomes" id="UP000502041"/>
    </source>
</evidence>
<dbReference type="SUPFAM" id="SSF56024">
    <property type="entry name" value="Phospholipase D/nuclease"/>
    <property type="match status" value="2"/>
</dbReference>
<name>A0A6H2H5P2_9BURK</name>
<reference evidence="2 3" key="1">
    <citation type="submission" date="2020-04" db="EMBL/GenBank/DDBJ databases">
        <title>Complete genome of a Psychrophilic, Marine, Gas Vacuolate Bacterium Polaromonas vacuolata KCTC 22033T.</title>
        <authorList>
            <person name="Hwang K."/>
            <person name="Kim K.M."/>
        </authorList>
    </citation>
    <scope>NUCLEOTIDE SEQUENCE [LARGE SCALE GENOMIC DNA]</scope>
    <source>
        <strain evidence="2 3">KCTC 22033</strain>
    </source>
</reference>
<dbReference type="CDD" id="cd09111">
    <property type="entry name" value="PLDc_ymdC_like_1"/>
    <property type="match status" value="1"/>
</dbReference>
<sequence length="570" mass="61562">MLISPATYTSPVASAPSLRNKLRRFWPMLMVLCLGACASLPENVSRPISTALVDNSHTRIGKAVAERAAKAGTHNDSGFALVGSAELAFSSRMTLIEAAEKTLDLQYYAINADATTARMLEALQEAAQRGVRVRILLDDFNTAGTNAQVLKLAFVPNIEMRLFNPLPSGRASGLVRIISSLSNVARLQRRMHNKIFVADNAVAITGGRNIGENYFGQSKGTNFVDIDVLAAGRIARDLSQSFDQYWNNPLAYPVQSLMTAADLKAIEPKAQPNNNDINGEASSRNVENPVTLIKTVQDTPNPLISTEKSDVIPPTLSDKTNLSLLTWTWAPSVLMVDKPSKIAADADSVEASQDTTVDGLLQLMSQAKTDILIVSPYFVPGERMMQTFASIKARGVRVRVLTNSLASNDAPAAHVGYARYRKALLALGIELYEMRAEQPVSIKSFGSSRNGFTGSSSIGGSSRTSLHAKVVVIDDRLLVVGSMNLDLRSQLQNSEVALLIRNRAIANQATSLIEPAMMSGAYRVENVDQELVWRAPQGSGQQDSTTEPDASAGLKLLLKLLGPLAPEEML</sequence>
<dbReference type="SMART" id="SM00155">
    <property type="entry name" value="PLDc"/>
    <property type="match status" value="2"/>
</dbReference>
<dbReference type="KEGG" id="pvac:HC248_00454"/>
<proteinExistence type="predicted"/>
<dbReference type="InterPro" id="IPR025202">
    <property type="entry name" value="PLD-like_dom"/>
</dbReference>
<evidence type="ECO:0000313" key="2">
    <source>
        <dbReference type="EMBL" id="QJC55191.1"/>
    </source>
</evidence>
<dbReference type="GO" id="GO:0030572">
    <property type="term" value="F:phosphatidyltransferase activity"/>
    <property type="evidence" value="ECO:0007669"/>
    <property type="project" value="UniProtKB-ARBA"/>
</dbReference>
<accession>A0A6H2H5P2</accession>
<feature type="domain" description="PLD phosphodiesterase" evidence="1">
    <location>
        <begin position="462"/>
        <end position="489"/>
    </location>
</feature>
<keyword evidence="3" id="KW-1185">Reference proteome</keyword>
<dbReference type="PROSITE" id="PS50035">
    <property type="entry name" value="PLD"/>
    <property type="match status" value="2"/>
</dbReference>
<dbReference type="RefSeq" id="WP_202882403.1">
    <property type="nucleotide sequence ID" value="NZ_CP051461.1"/>
</dbReference>
<dbReference type="Proteomes" id="UP000502041">
    <property type="component" value="Chromosome"/>
</dbReference>
<protein>
    <submittedName>
        <fullName evidence="2">Cardiolipin synthase C</fullName>
        <ecNumber evidence="2">2.7.8.-</ecNumber>
    </submittedName>
</protein>